<dbReference type="EMBL" id="JAAOXG010000021">
    <property type="protein sequence ID" value="NNJ30554.1"/>
    <property type="molecule type" value="Genomic_DNA"/>
</dbReference>
<dbReference type="Pfam" id="PF04404">
    <property type="entry name" value="ERF"/>
    <property type="match status" value="1"/>
</dbReference>
<keyword evidence="3" id="KW-1185">Reference proteome</keyword>
<dbReference type="InterPro" id="IPR036397">
    <property type="entry name" value="RNaseH_sf"/>
</dbReference>
<evidence type="ECO:0000256" key="1">
    <source>
        <dbReference type="SAM" id="MobiDB-lite"/>
    </source>
</evidence>
<dbReference type="InterPro" id="IPR007499">
    <property type="entry name" value="ERF_bacteria_virus"/>
</dbReference>
<name>A0ABX1VQ27_9FIRM</name>
<dbReference type="Gene3D" id="3.90.1600.10">
    <property type="entry name" value="Palm domain of DNA polymerase"/>
    <property type="match status" value="1"/>
</dbReference>
<sequence>MRLIVYDVEVFCEDWLVIFKDIETGKYTCVHNDNEELKECISEDCIYIGFNSKHYDQFIIKAICCGFTPQEVKQVNDFIIGGGQGWECPMLRDFFFRFNNVDIKDDMQMGLSLKAIEGHLGLSVEESTVPFDIDRPLTEEELKETAKYCIHDVDTTEKLVELRKDYLKNKIHIGKLAGLDEVKAMGMTNAKLTAALLKAEQKPHDDERKYVYPPNLKREYIPQEVFDFFDRMYDPEISDKELFSDKQTFSIGDCPGVVGYGGIHAAIPNYFFVESEDRVIRNKDVASYYPHLMTLCGYTSRNIPSAKVFEDVLETRMKAKASGDKATANALKLVVNTTYGALLNKYNDLFDPLMGRSVCITGQLFLMELAQHLYADIPDLKIVQLNTDGIMVECDRKYLPKLDEICDEWQSRTGFELEEDAVVRIAQKDVNNYVEVQEGGKAKSKGGYLVRGISTVGAFNINNNACIVAAAVKEYLVNGVPVEDTINGCNDIFQFQLIAKAGVKYREAYHLVDGEKVPVQKVNRVYATKDERYGKLFKVKAENDSTAKIEMLPEHCIIDNDNHLTIEDVGKTFYIEMAKKRINDFLGIKPEKKKGGRKKMATTKKTETAEITAMNIYQKLLKARAMFLEADVKKTGKNMHLSFKYFELEDIVPTATRIFGEVGIVPLVNFTADTATMTIVNTDNPEETVTFVSPFNQIAPIVSNTGKQATNEMMALGSSITYMRRYLYMIALDICESDGIDANAGVPAPAAPAPKAPPATPEQRQEVKQELTAPADNATALQIKGLKAVLKKLKDADPSKEEMIAQIAVQTNGFTVISKADCEALIQRITAMLEGGTN</sequence>
<feature type="region of interest" description="Disordered" evidence="1">
    <location>
        <begin position="745"/>
        <end position="764"/>
    </location>
</feature>
<protein>
    <submittedName>
        <fullName evidence="2">DNA polymerase elongation subunit (Family B)</fullName>
    </submittedName>
</protein>
<dbReference type="InterPro" id="IPR043502">
    <property type="entry name" value="DNA/RNA_pol_sf"/>
</dbReference>
<proteinExistence type="predicted"/>
<reference evidence="2 3" key="1">
    <citation type="submission" date="2020-03" db="EMBL/GenBank/DDBJ databases">
        <title>Genome Sequence of industrial isolate, B5A.</title>
        <authorList>
            <person name="Sharma S."/>
            <person name="Patil P.B."/>
            <person name="Korpole S."/>
        </authorList>
    </citation>
    <scope>NUCLEOTIDE SEQUENCE [LARGE SCALE GENOMIC DNA]</scope>
    <source>
        <strain evidence="2 3">PI-S10-B5A</strain>
    </source>
</reference>
<feature type="compositionally biased region" description="Pro residues" evidence="1">
    <location>
        <begin position="749"/>
        <end position="760"/>
    </location>
</feature>
<dbReference type="Proteomes" id="UP000539052">
    <property type="component" value="Unassembled WGS sequence"/>
</dbReference>
<evidence type="ECO:0000313" key="2">
    <source>
        <dbReference type="EMBL" id="NNJ30554.1"/>
    </source>
</evidence>
<comment type="caution">
    <text evidence="2">The sequence shown here is derived from an EMBL/GenBank/DDBJ whole genome shotgun (WGS) entry which is preliminary data.</text>
</comment>
<evidence type="ECO:0000313" key="3">
    <source>
        <dbReference type="Proteomes" id="UP000539052"/>
    </source>
</evidence>
<dbReference type="SUPFAM" id="SSF56672">
    <property type="entry name" value="DNA/RNA polymerases"/>
    <property type="match status" value="1"/>
</dbReference>
<dbReference type="InterPro" id="IPR023211">
    <property type="entry name" value="DNA_pol_palm_dom_sf"/>
</dbReference>
<gene>
    <name evidence="2" type="ORF">G9470_12240</name>
</gene>
<dbReference type="RefSeq" id="WP_170821734.1">
    <property type="nucleotide sequence ID" value="NZ_JAAOXG010000021.1"/>
</dbReference>
<organism evidence="2 3">
    <name type="scientific">Lacrimispora defluvii</name>
    <dbReference type="NCBI Taxonomy" id="2719233"/>
    <lineage>
        <taxon>Bacteria</taxon>
        <taxon>Bacillati</taxon>
        <taxon>Bacillota</taxon>
        <taxon>Clostridia</taxon>
        <taxon>Lachnospirales</taxon>
        <taxon>Lachnospiraceae</taxon>
        <taxon>Lacrimispora</taxon>
    </lineage>
</organism>
<accession>A0ABX1VQ27</accession>
<dbReference type="Gene3D" id="3.30.420.10">
    <property type="entry name" value="Ribonuclease H-like superfamily/Ribonuclease H"/>
    <property type="match status" value="1"/>
</dbReference>